<evidence type="ECO:0000313" key="3">
    <source>
        <dbReference type="EMBL" id="MBE8713794.1"/>
    </source>
</evidence>
<sequence length="179" mass="20609">MVKYLSMSFSNLQLEIKDLPQWEAVQFQPISKRYLTVIIINYVIVWFFILLAAGIVIFNTEDISKTNGLIFGVSVTALFLFFIVMSVLAFKKRGYAIREKDVLYKAGLLGFHTVIIPYKHIQHVKVKESFISRMFKLVTLEMYTAGAGRNMLIQGLERDEAERLQQFIVSKITDESEAN</sequence>
<keyword evidence="1" id="KW-0472">Membrane</keyword>
<name>A0A928V0A4_9SPHI</name>
<dbReference type="Proteomes" id="UP000616201">
    <property type="component" value="Unassembled WGS sequence"/>
</dbReference>
<dbReference type="PANTHER" id="PTHR34473:SF2">
    <property type="entry name" value="UPF0699 TRANSMEMBRANE PROTEIN YDBT"/>
    <property type="match status" value="1"/>
</dbReference>
<dbReference type="EMBL" id="PRDK01000005">
    <property type="protein sequence ID" value="MBE8713794.1"/>
    <property type="molecule type" value="Genomic_DNA"/>
</dbReference>
<dbReference type="Pfam" id="PF03703">
    <property type="entry name" value="bPH_2"/>
    <property type="match status" value="1"/>
</dbReference>
<evidence type="ECO:0000256" key="1">
    <source>
        <dbReference type="SAM" id="Phobius"/>
    </source>
</evidence>
<comment type="caution">
    <text evidence="3">The sequence shown here is derived from an EMBL/GenBank/DDBJ whole genome shotgun (WGS) entry which is preliminary data.</text>
</comment>
<feature type="transmembrane region" description="Helical" evidence="1">
    <location>
        <begin position="34"/>
        <end position="57"/>
    </location>
</feature>
<keyword evidence="1" id="KW-0812">Transmembrane</keyword>
<evidence type="ECO:0000259" key="2">
    <source>
        <dbReference type="Pfam" id="PF03703"/>
    </source>
</evidence>
<keyword evidence="4" id="KW-1185">Reference proteome</keyword>
<organism evidence="3 4">
    <name type="scientific">Sphingobacterium hungaricum</name>
    <dbReference type="NCBI Taxonomy" id="2082723"/>
    <lineage>
        <taxon>Bacteria</taxon>
        <taxon>Pseudomonadati</taxon>
        <taxon>Bacteroidota</taxon>
        <taxon>Sphingobacteriia</taxon>
        <taxon>Sphingobacteriales</taxon>
        <taxon>Sphingobacteriaceae</taxon>
        <taxon>Sphingobacterium</taxon>
    </lineage>
</organism>
<gene>
    <name evidence="3" type="ORF">C4F49_08885</name>
</gene>
<protein>
    <recommendedName>
        <fullName evidence="2">YdbS-like PH domain-containing protein</fullName>
    </recommendedName>
</protein>
<feature type="transmembrane region" description="Helical" evidence="1">
    <location>
        <begin position="69"/>
        <end position="90"/>
    </location>
</feature>
<dbReference type="AlphaFoldDB" id="A0A928V0A4"/>
<feature type="domain" description="YdbS-like PH" evidence="2">
    <location>
        <begin position="92"/>
        <end position="168"/>
    </location>
</feature>
<accession>A0A928V0A4</accession>
<proteinExistence type="predicted"/>
<dbReference type="PANTHER" id="PTHR34473">
    <property type="entry name" value="UPF0699 TRANSMEMBRANE PROTEIN YDBS"/>
    <property type="match status" value="1"/>
</dbReference>
<reference evidence="3" key="1">
    <citation type="submission" date="2018-02" db="EMBL/GenBank/DDBJ databases">
        <authorList>
            <person name="Vasarhelyi B.M."/>
            <person name="Deshmukh S."/>
            <person name="Balint B."/>
            <person name="Kukolya J."/>
        </authorList>
    </citation>
    <scope>NUCLEOTIDE SEQUENCE</scope>
    <source>
        <strain evidence="3">KB22</strain>
    </source>
</reference>
<evidence type="ECO:0000313" key="4">
    <source>
        <dbReference type="Proteomes" id="UP000616201"/>
    </source>
</evidence>
<keyword evidence="1" id="KW-1133">Transmembrane helix</keyword>
<dbReference type="InterPro" id="IPR005182">
    <property type="entry name" value="YdbS-like_PH"/>
</dbReference>